<dbReference type="Proteomes" id="UP001313282">
    <property type="component" value="Unassembled WGS sequence"/>
</dbReference>
<dbReference type="PANTHER" id="PTHR33119">
    <property type="entry name" value="IFI3P"/>
    <property type="match status" value="1"/>
</dbReference>
<sequence length="612" mass="70875">MTATNPPTDEDPFDIGSVPYIHPCDNIFTDRYLYREQYLRRFSSYFRDDPDWITKLDNDPSYFFAKFDRARELDKFLEGLNGGAAVWSRDDAEFVWMELVGRYKPFTVESRKNGKGVEPGIDGVWKAFGMVEEEVRREMVEAAKTLPDIPEERKRLQQYDNDMTWDSVNPSLWPIIYGRTIDSNGEIIQPPAIAGPPPTTHLTESHLGRPSITKQYSHKFCWLPSEFEISNDGKVKIASYINNLAMQNQQDLFYPILKRIFEGFVPLFNHVLADLREGRSDMRRVVWDDEYWPGMVSEMSKFRNEHEEKSKADWEIFSESFEWLPFIPPGKGPDDIYIRNPQERLANMWAPPHPETLENVKLEGRTVKVIVRMMDAMVTSKAPWFTGGGWRVEGVKNESIIASGIYCYEQENVSEFGLSFRQPFSGSHDDPSLDYGDKEAPFYGIDHNMACQEIGNVELREGQGIAFPNIFHYRMWACCRLDESKPGHVKLLQFLLCDPSGVDIPTTRTVPVQQPEAREEKINAFRERCVGRLPMELIYEIEQYIPPAIPEEEAKEYCQKIKEDGLEWMECIIKMGGNASYYSWSKPAGAPFEMICTLSTFRWTWFTPRQLG</sequence>
<evidence type="ECO:0000259" key="1">
    <source>
        <dbReference type="Pfam" id="PF14033"/>
    </source>
</evidence>
<organism evidence="2 3">
    <name type="scientific">Orbilia javanica</name>
    <dbReference type="NCBI Taxonomy" id="47235"/>
    <lineage>
        <taxon>Eukaryota</taxon>
        <taxon>Fungi</taxon>
        <taxon>Dikarya</taxon>
        <taxon>Ascomycota</taxon>
        <taxon>Pezizomycotina</taxon>
        <taxon>Orbiliomycetes</taxon>
        <taxon>Orbiliales</taxon>
        <taxon>Orbiliaceae</taxon>
        <taxon>Orbilia</taxon>
    </lineage>
</organism>
<name>A0AAN8NII2_9PEZI</name>
<evidence type="ECO:0000313" key="2">
    <source>
        <dbReference type="EMBL" id="KAK6357559.1"/>
    </source>
</evidence>
<dbReference type="InterPro" id="IPR025340">
    <property type="entry name" value="DUF4246"/>
</dbReference>
<accession>A0AAN8NII2</accession>
<dbReference type="Pfam" id="PF14033">
    <property type="entry name" value="DUF4246"/>
    <property type="match status" value="1"/>
</dbReference>
<evidence type="ECO:0000313" key="3">
    <source>
        <dbReference type="Proteomes" id="UP001313282"/>
    </source>
</evidence>
<protein>
    <recommendedName>
        <fullName evidence="1">DUF4246 domain-containing protein</fullName>
    </recommendedName>
</protein>
<dbReference type="EMBL" id="JAVHNR010000001">
    <property type="protein sequence ID" value="KAK6357559.1"/>
    <property type="molecule type" value="Genomic_DNA"/>
</dbReference>
<dbReference type="InterPro" id="IPR049192">
    <property type="entry name" value="DUF4246_C"/>
</dbReference>
<proteinExistence type="predicted"/>
<reference evidence="2 3" key="1">
    <citation type="submission" date="2019-10" db="EMBL/GenBank/DDBJ databases">
        <authorList>
            <person name="Palmer J.M."/>
        </authorList>
    </citation>
    <scope>NUCLEOTIDE SEQUENCE [LARGE SCALE GENOMIC DNA]</scope>
    <source>
        <strain evidence="2 3">TWF718</strain>
    </source>
</reference>
<feature type="domain" description="DUF4246" evidence="1">
    <location>
        <begin position="93"/>
        <end position="520"/>
    </location>
</feature>
<keyword evidence="3" id="KW-1185">Reference proteome</keyword>
<comment type="caution">
    <text evidence="2">The sequence shown here is derived from an EMBL/GenBank/DDBJ whole genome shotgun (WGS) entry which is preliminary data.</text>
</comment>
<dbReference type="AlphaFoldDB" id="A0AAN8NII2"/>
<dbReference type="PANTHER" id="PTHR33119:SF1">
    <property type="entry name" value="FE2OG DIOXYGENASE DOMAIN-CONTAINING PROTEIN"/>
    <property type="match status" value="1"/>
</dbReference>
<gene>
    <name evidence="2" type="ORF">TWF718_001867</name>
</gene>